<feature type="coiled-coil region" evidence="1">
    <location>
        <begin position="324"/>
        <end position="351"/>
    </location>
</feature>
<organism evidence="3 4">
    <name type="scientific">Rhamnusium bicolor</name>
    <dbReference type="NCBI Taxonomy" id="1586634"/>
    <lineage>
        <taxon>Eukaryota</taxon>
        <taxon>Metazoa</taxon>
        <taxon>Ecdysozoa</taxon>
        <taxon>Arthropoda</taxon>
        <taxon>Hexapoda</taxon>
        <taxon>Insecta</taxon>
        <taxon>Pterygota</taxon>
        <taxon>Neoptera</taxon>
        <taxon>Endopterygota</taxon>
        <taxon>Coleoptera</taxon>
        <taxon>Polyphaga</taxon>
        <taxon>Cucujiformia</taxon>
        <taxon>Chrysomeloidea</taxon>
        <taxon>Cerambycidae</taxon>
        <taxon>Lepturinae</taxon>
        <taxon>Rhagiini</taxon>
        <taxon>Rhamnusium</taxon>
    </lineage>
</organism>
<keyword evidence="4" id="KW-1185">Reference proteome</keyword>
<evidence type="ECO:0000313" key="4">
    <source>
        <dbReference type="Proteomes" id="UP001162156"/>
    </source>
</evidence>
<proteinExistence type="predicted"/>
<feature type="compositionally biased region" description="Basic and acidic residues" evidence="2">
    <location>
        <begin position="202"/>
        <end position="238"/>
    </location>
</feature>
<evidence type="ECO:0000313" key="3">
    <source>
        <dbReference type="EMBL" id="KAJ8965558.1"/>
    </source>
</evidence>
<dbReference type="Proteomes" id="UP001162156">
    <property type="component" value="Unassembled WGS sequence"/>
</dbReference>
<feature type="compositionally biased region" description="Basic and acidic residues" evidence="2">
    <location>
        <begin position="163"/>
        <end position="190"/>
    </location>
</feature>
<protein>
    <submittedName>
        <fullName evidence="3">Uncharacterized protein</fullName>
    </submittedName>
</protein>
<dbReference type="EMBL" id="JANEYF010001213">
    <property type="protein sequence ID" value="KAJ8965558.1"/>
    <property type="molecule type" value="Genomic_DNA"/>
</dbReference>
<dbReference type="AlphaFoldDB" id="A0AAV8ZM68"/>
<evidence type="ECO:0000256" key="1">
    <source>
        <dbReference type="SAM" id="Coils"/>
    </source>
</evidence>
<feature type="compositionally biased region" description="Basic and acidic residues" evidence="2">
    <location>
        <begin position="65"/>
        <end position="118"/>
    </location>
</feature>
<evidence type="ECO:0000256" key="2">
    <source>
        <dbReference type="SAM" id="MobiDB-lite"/>
    </source>
</evidence>
<sequence length="572" mass="64912">MIESMKNGKMKKKSTMKEGVMIKSLETLRSTVKIKKDDKYRKSSGSSTSRDKDKTASRHSSSSSSKDKSKDKKESKTSSSNNKDKVEKDKDKPEKERPEKEKIKTDKDRERSDRDKNKSSSSSSSKHSNSKDKDRGSSSSKKESSGKDKEKEKSRSSGSSTSKDSKSKSNHTDSKSKSSTDKYKKDEKNSHNGKHSSSSSSIKKEKDRKRDSKKELKDDHYSSKEKKNYRRSTDRDSNDGQSSRQSQSNSFTESSSSHTQKNSQESSNSNSGSGSGESGNSDQIEQIRDNSPVKFSGPIENKEVTTICADIQKFKYMKPKFASNFEEARKLMKIRKQLAKLERQNQLSLAQIEVSVEIPAINGVTHTEENNTEEVDKIDDFNTKPQTPENKEIISSPKDVTPMLQSTELSKENWEALEARLAQEMSNINYNSYESPYDYDYDYAGYNSIVLSPRKNIVADKKHIVKEENIDKTLNCSKLDYEKEEELPSEKKQDVLVVAFKQPSQEVVVKKHPKNNIEKRRELRVELEASIYKSSKGVIKIIEKGEKCIRGNLSTKNGDKYRQDVIGNKKIC</sequence>
<reference evidence="3" key="1">
    <citation type="journal article" date="2023" name="Insect Mol. Biol.">
        <title>Genome sequencing provides insights into the evolution of gene families encoding plant cell wall-degrading enzymes in longhorned beetles.</title>
        <authorList>
            <person name="Shin N.R."/>
            <person name="Okamura Y."/>
            <person name="Kirsch R."/>
            <person name="Pauchet Y."/>
        </authorList>
    </citation>
    <scope>NUCLEOTIDE SEQUENCE</scope>
    <source>
        <strain evidence="3">RBIC_L_NR</strain>
    </source>
</reference>
<feature type="compositionally biased region" description="Basic and acidic residues" evidence="2">
    <location>
        <begin position="129"/>
        <end position="155"/>
    </location>
</feature>
<name>A0AAV8ZM68_9CUCU</name>
<keyword evidence="1" id="KW-0175">Coiled coil</keyword>
<gene>
    <name evidence="3" type="ORF">NQ314_004058</name>
</gene>
<feature type="region of interest" description="Disordered" evidence="2">
    <location>
        <begin position="1"/>
        <end position="302"/>
    </location>
</feature>
<accession>A0AAV8ZM68</accession>
<comment type="caution">
    <text evidence="3">The sequence shown here is derived from an EMBL/GenBank/DDBJ whole genome shotgun (WGS) entry which is preliminary data.</text>
</comment>
<feature type="compositionally biased region" description="Low complexity" evidence="2">
    <location>
        <begin position="241"/>
        <end position="272"/>
    </location>
</feature>